<accession>A0A2W2ESQ3</accession>
<protein>
    <submittedName>
        <fullName evidence="2">Uncharacterized protein</fullName>
    </submittedName>
</protein>
<reference evidence="2 3" key="1">
    <citation type="submission" date="2018-01" db="EMBL/GenBank/DDBJ databases">
        <title>Draft genome sequence of Sphaerisporangium sp. 7K107.</title>
        <authorList>
            <person name="Sahin N."/>
            <person name="Saygin H."/>
            <person name="Ay H."/>
        </authorList>
    </citation>
    <scope>NUCLEOTIDE SEQUENCE [LARGE SCALE GENOMIC DNA]</scope>
    <source>
        <strain evidence="2 3">7K107</strain>
    </source>
</reference>
<dbReference type="EMBL" id="POUA01000731">
    <property type="protein sequence ID" value="PZG16560.1"/>
    <property type="molecule type" value="Genomic_DNA"/>
</dbReference>
<evidence type="ECO:0000313" key="2">
    <source>
        <dbReference type="EMBL" id="PZG16560.1"/>
    </source>
</evidence>
<evidence type="ECO:0000256" key="1">
    <source>
        <dbReference type="SAM" id="MobiDB-lite"/>
    </source>
</evidence>
<comment type="caution">
    <text evidence="2">The sequence shown here is derived from an EMBL/GenBank/DDBJ whole genome shotgun (WGS) entry which is preliminary data.</text>
</comment>
<evidence type="ECO:0000313" key="3">
    <source>
        <dbReference type="Proteomes" id="UP000248544"/>
    </source>
</evidence>
<proteinExistence type="predicted"/>
<dbReference type="Proteomes" id="UP000248544">
    <property type="component" value="Unassembled WGS sequence"/>
</dbReference>
<name>A0A2W2ESQ3_9ACTN</name>
<gene>
    <name evidence="2" type="ORF">C1I98_38935</name>
</gene>
<keyword evidence="3" id="KW-1185">Reference proteome</keyword>
<dbReference type="AlphaFoldDB" id="A0A2W2ESQ3"/>
<feature type="region of interest" description="Disordered" evidence="1">
    <location>
        <begin position="1"/>
        <end position="90"/>
    </location>
</feature>
<feature type="non-terminal residue" evidence="2">
    <location>
        <position position="109"/>
    </location>
</feature>
<sequence>MSTNEPNEQGQERPDGWTQFGKVPPRAGGFPGRATPAGPPQEQERGEAAPGGDTAVFASPSGPGGSAGTPGPGPGQETTVVPGKAKGGFSGRQKALAGLALAAVALGGG</sequence>
<organism evidence="2 3">
    <name type="scientific">Spongiactinospora gelatinilytica</name>
    <dbReference type="NCBI Taxonomy" id="2666298"/>
    <lineage>
        <taxon>Bacteria</taxon>
        <taxon>Bacillati</taxon>
        <taxon>Actinomycetota</taxon>
        <taxon>Actinomycetes</taxon>
        <taxon>Streptosporangiales</taxon>
        <taxon>Streptosporangiaceae</taxon>
        <taxon>Spongiactinospora</taxon>
    </lineage>
</organism>